<dbReference type="OrthoDB" id="1305532at2759"/>
<dbReference type="Proteomes" id="UP000634136">
    <property type="component" value="Unassembled WGS sequence"/>
</dbReference>
<dbReference type="InterPro" id="IPR012337">
    <property type="entry name" value="RNaseH-like_sf"/>
</dbReference>
<dbReference type="SUPFAM" id="SSF53098">
    <property type="entry name" value="Ribonuclease H-like"/>
    <property type="match status" value="1"/>
</dbReference>
<sequence>MVVPRFGIGGRGRGEKQSVAYMHNDNLNPQNNFYSLNLQEWLKTNCTKDNTMCHRLPWKTLFPYIVRSIWLSRNNLIFNHKPFNPIQTLNQAIQHASEYHFSTPQLTTINNSTIIHVSWQKPPPSFHKLNIDGSAFNGLIGSGGVIQDDHGRHVTSFYKFVGKGHALLAELWALQIGIKLAKDCQIENLVIETNAILVKDLLCNSLNNINHKYYIVTQNCRSLLMSFRSWRIRHSYREGNKCADALANKGRETKADLTIFTSPPAIIRHLLLADILDIGDDHYVSNAITNT</sequence>
<evidence type="ECO:0000313" key="2">
    <source>
        <dbReference type="EMBL" id="KAF7825324.1"/>
    </source>
</evidence>
<organism evidence="2 3">
    <name type="scientific">Senna tora</name>
    <dbReference type="NCBI Taxonomy" id="362788"/>
    <lineage>
        <taxon>Eukaryota</taxon>
        <taxon>Viridiplantae</taxon>
        <taxon>Streptophyta</taxon>
        <taxon>Embryophyta</taxon>
        <taxon>Tracheophyta</taxon>
        <taxon>Spermatophyta</taxon>
        <taxon>Magnoliopsida</taxon>
        <taxon>eudicotyledons</taxon>
        <taxon>Gunneridae</taxon>
        <taxon>Pentapetalae</taxon>
        <taxon>rosids</taxon>
        <taxon>fabids</taxon>
        <taxon>Fabales</taxon>
        <taxon>Fabaceae</taxon>
        <taxon>Caesalpinioideae</taxon>
        <taxon>Cassia clade</taxon>
        <taxon>Senna</taxon>
    </lineage>
</organism>
<dbReference type="EMBL" id="JAAIUW010000006">
    <property type="protein sequence ID" value="KAF7825324.1"/>
    <property type="molecule type" value="Genomic_DNA"/>
</dbReference>
<proteinExistence type="predicted"/>
<evidence type="ECO:0000259" key="1">
    <source>
        <dbReference type="Pfam" id="PF13456"/>
    </source>
</evidence>
<dbReference type="PANTHER" id="PTHR47723">
    <property type="entry name" value="OS05G0353850 PROTEIN"/>
    <property type="match status" value="1"/>
</dbReference>
<dbReference type="GO" id="GO:0004523">
    <property type="term" value="F:RNA-DNA hybrid ribonuclease activity"/>
    <property type="evidence" value="ECO:0007669"/>
    <property type="project" value="InterPro"/>
</dbReference>
<reference evidence="2" key="1">
    <citation type="submission" date="2020-09" db="EMBL/GenBank/DDBJ databases">
        <title>Genome-Enabled Discovery of Anthraquinone Biosynthesis in Senna tora.</title>
        <authorList>
            <person name="Kang S.-H."/>
            <person name="Pandey R.P."/>
            <person name="Lee C.-M."/>
            <person name="Sim J.-S."/>
            <person name="Jeong J.-T."/>
            <person name="Choi B.-S."/>
            <person name="Jung M."/>
            <person name="Ginzburg D."/>
            <person name="Zhao K."/>
            <person name="Won S.Y."/>
            <person name="Oh T.-J."/>
            <person name="Yu Y."/>
            <person name="Kim N.-H."/>
            <person name="Lee O.R."/>
            <person name="Lee T.-H."/>
            <person name="Bashyal P."/>
            <person name="Kim T.-S."/>
            <person name="Lee W.-H."/>
            <person name="Kawkins C."/>
            <person name="Kim C.-K."/>
            <person name="Kim J.S."/>
            <person name="Ahn B.O."/>
            <person name="Rhee S.Y."/>
            <person name="Sohng J.K."/>
        </authorList>
    </citation>
    <scope>NUCLEOTIDE SEQUENCE</scope>
    <source>
        <tissue evidence="2">Leaf</tissue>
    </source>
</reference>
<comment type="caution">
    <text evidence="2">The sequence shown here is derived from an EMBL/GenBank/DDBJ whole genome shotgun (WGS) entry which is preliminary data.</text>
</comment>
<protein>
    <submittedName>
        <fullName evidence="2">Reverse transcriptase</fullName>
    </submittedName>
</protein>
<gene>
    <name evidence="2" type="ORF">G2W53_016488</name>
</gene>
<evidence type="ECO:0000313" key="3">
    <source>
        <dbReference type="Proteomes" id="UP000634136"/>
    </source>
</evidence>
<keyword evidence="3" id="KW-1185">Reference proteome</keyword>
<dbReference type="InterPro" id="IPR036397">
    <property type="entry name" value="RNaseH_sf"/>
</dbReference>
<dbReference type="PANTHER" id="PTHR47723:SF19">
    <property type="entry name" value="POLYNUCLEOTIDYL TRANSFERASE, RIBONUCLEASE H-LIKE SUPERFAMILY PROTEIN"/>
    <property type="match status" value="1"/>
</dbReference>
<keyword evidence="2" id="KW-0808">Transferase</keyword>
<feature type="domain" description="RNase H type-1" evidence="1">
    <location>
        <begin position="132"/>
        <end position="249"/>
    </location>
</feature>
<dbReference type="Gene3D" id="3.30.420.10">
    <property type="entry name" value="Ribonuclease H-like superfamily/Ribonuclease H"/>
    <property type="match status" value="1"/>
</dbReference>
<dbReference type="GO" id="GO:0003964">
    <property type="term" value="F:RNA-directed DNA polymerase activity"/>
    <property type="evidence" value="ECO:0007669"/>
    <property type="project" value="UniProtKB-KW"/>
</dbReference>
<dbReference type="InterPro" id="IPR053151">
    <property type="entry name" value="RNase_H-like"/>
</dbReference>
<keyword evidence="2" id="KW-0548">Nucleotidyltransferase</keyword>
<dbReference type="InterPro" id="IPR044730">
    <property type="entry name" value="RNase_H-like_dom_plant"/>
</dbReference>
<dbReference type="Pfam" id="PF13456">
    <property type="entry name" value="RVT_3"/>
    <property type="match status" value="1"/>
</dbReference>
<dbReference type="AlphaFoldDB" id="A0A834TPH6"/>
<keyword evidence="2" id="KW-0695">RNA-directed DNA polymerase</keyword>
<dbReference type="CDD" id="cd06222">
    <property type="entry name" value="RNase_H_like"/>
    <property type="match status" value="1"/>
</dbReference>
<dbReference type="InterPro" id="IPR002156">
    <property type="entry name" value="RNaseH_domain"/>
</dbReference>
<dbReference type="GO" id="GO:0003676">
    <property type="term" value="F:nucleic acid binding"/>
    <property type="evidence" value="ECO:0007669"/>
    <property type="project" value="InterPro"/>
</dbReference>
<name>A0A834TPH6_9FABA</name>
<accession>A0A834TPH6</accession>